<protein>
    <submittedName>
        <fullName evidence="1">Uncharacterized protein</fullName>
    </submittedName>
</protein>
<reference evidence="1" key="1">
    <citation type="submission" date="2021-03" db="EMBL/GenBank/DDBJ databases">
        <title>Draft genome sequence of rust myrtle Austropuccinia psidii MF-1, a brazilian biotype.</title>
        <authorList>
            <person name="Quecine M.C."/>
            <person name="Pachon D.M.R."/>
            <person name="Bonatelli M.L."/>
            <person name="Correr F.H."/>
            <person name="Franceschini L.M."/>
            <person name="Leite T.F."/>
            <person name="Margarido G.R.A."/>
            <person name="Almeida C.A."/>
            <person name="Ferrarezi J.A."/>
            <person name="Labate C.A."/>
        </authorList>
    </citation>
    <scope>NUCLEOTIDE SEQUENCE</scope>
    <source>
        <strain evidence="1">MF-1</strain>
    </source>
</reference>
<name>A0A9Q3PXU4_9BASI</name>
<proteinExistence type="predicted"/>
<dbReference type="AlphaFoldDB" id="A0A9Q3PXU4"/>
<organism evidence="1 2">
    <name type="scientific">Austropuccinia psidii MF-1</name>
    <dbReference type="NCBI Taxonomy" id="1389203"/>
    <lineage>
        <taxon>Eukaryota</taxon>
        <taxon>Fungi</taxon>
        <taxon>Dikarya</taxon>
        <taxon>Basidiomycota</taxon>
        <taxon>Pucciniomycotina</taxon>
        <taxon>Pucciniomycetes</taxon>
        <taxon>Pucciniales</taxon>
        <taxon>Sphaerophragmiaceae</taxon>
        <taxon>Austropuccinia</taxon>
    </lineage>
</organism>
<sequence>MLPDVLAKVCREEGPASLRLNLTSKASKFCLQLSSFSSSCLIFWVCCSKRWKVCGLAWKLIISVVLGSNKNT</sequence>
<keyword evidence="2" id="KW-1185">Reference proteome</keyword>
<dbReference type="Proteomes" id="UP000765509">
    <property type="component" value="Unassembled WGS sequence"/>
</dbReference>
<evidence type="ECO:0000313" key="2">
    <source>
        <dbReference type="Proteomes" id="UP000765509"/>
    </source>
</evidence>
<accession>A0A9Q3PXU4</accession>
<comment type="caution">
    <text evidence="1">The sequence shown here is derived from an EMBL/GenBank/DDBJ whole genome shotgun (WGS) entry which is preliminary data.</text>
</comment>
<dbReference type="EMBL" id="AVOT02100981">
    <property type="protein sequence ID" value="MBW0577611.1"/>
    <property type="molecule type" value="Genomic_DNA"/>
</dbReference>
<gene>
    <name evidence="1" type="ORF">O181_117326</name>
</gene>
<evidence type="ECO:0000313" key="1">
    <source>
        <dbReference type="EMBL" id="MBW0577611.1"/>
    </source>
</evidence>